<accession>H1Y3D6</accession>
<evidence type="ECO:0000256" key="2">
    <source>
        <dbReference type="SAM" id="Phobius"/>
    </source>
</evidence>
<gene>
    <name evidence="4" type="ORF">Mucpa_5216</name>
</gene>
<dbReference type="PROSITE" id="PS50192">
    <property type="entry name" value="T_SNARE"/>
    <property type="match status" value="1"/>
</dbReference>
<dbReference type="STRING" id="714943.Mucpa_5216"/>
<dbReference type="EMBL" id="CM001403">
    <property type="protein sequence ID" value="EHQ29291.1"/>
    <property type="molecule type" value="Genomic_DNA"/>
</dbReference>
<evidence type="ECO:0000259" key="3">
    <source>
        <dbReference type="PROSITE" id="PS50192"/>
    </source>
</evidence>
<dbReference type="Pfam" id="PF02470">
    <property type="entry name" value="MlaD"/>
    <property type="match status" value="1"/>
</dbReference>
<dbReference type="PANTHER" id="PTHR33371:SF4">
    <property type="entry name" value="INTERMEMBRANE PHOSPHOLIPID TRANSPORT SYSTEM BINDING PROTEIN MLAD"/>
    <property type="match status" value="1"/>
</dbReference>
<evidence type="ECO:0000313" key="4">
    <source>
        <dbReference type="EMBL" id="EHQ29291.1"/>
    </source>
</evidence>
<keyword evidence="5" id="KW-1185">Reference proteome</keyword>
<sequence>MKISNETKIGALTVISLAILILGYSFLKGNDVFTTENKFYALYNDVSGLAVSKPVLVNGFPIGRVSKMELKPDGRTQVEFKIQQKYDIPKNTLAKLEGTDLLGSKAIIFELGDSKEMAENKDTLRAFVKGGLAESLQPVQKKAELIIGKMDSILTSVNAIMNPRFQKNVDRSFNSIANTLQSLEGTTQKVDALVGKQSVRINNILANVESISANLKSSNVYLTGTLANFNKISDDVAKSNIKQTLDNANKAVADLQNTIAKINNGQGSLGLLLNDDKMYNNLRDASANLNNLFIDIKAHPKSYVSFSVFGGGKKKD</sequence>
<evidence type="ECO:0000256" key="1">
    <source>
        <dbReference type="SAM" id="Coils"/>
    </source>
</evidence>
<dbReference type="InterPro" id="IPR052336">
    <property type="entry name" value="MlaD_Phospholipid_Transporter"/>
</dbReference>
<evidence type="ECO:0000313" key="5">
    <source>
        <dbReference type="Proteomes" id="UP000002774"/>
    </source>
</evidence>
<dbReference type="InterPro" id="IPR003399">
    <property type="entry name" value="Mce/MlaD"/>
</dbReference>
<keyword evidence="2" id="KW-0812">Transmembrane</keyword>
<dbReference type="OrthoDB" id="9769132at2"/>
<name>H1Y3D6_9SPHI</name>
<keyword evidence="1" id="KW-0175">Coiled coil</keyword>
<keyword evidence="2" id="KW-0472">Membrane</keyword>
<feature type="coiled-coil region" evidence="1">
    <location>
        <begin position="238"/>
        <end position="265"/>
    </location>
</feature>
<feature type="transmembrane region" description="Helical" evidence="2">
    <location>
        <begin position="9"/>
        <end position="27"/>
    </location>
</feature>
<dbReference type="InterPro" id="IPR000727">
    <property type="entry name" value="T_SNARE_dom"/>
</dbReference>
<dbReference type="AlphaFoldDB" id="H1Y3D6"/>
<reference evidence="4" key="1">
    <citation type="submission" date="2011-09" db="EMBL/GenBank/DDBJ databases">
        <title>The permanent draft genome of Mucilaginibacter paludis DSM 18603.</title>
        <authorList>
            <consortium name="US DOE Joint Genome Institute (JGI-PGF)"/>
            <person name="Lucas S."/>
            <person name="Han J."/>
            <person name="Lapidus A."/>
            <person name="Bruce D."/>
            <person name="Goodwin L."/>
            <person name="Pitluck S."/>
            <person name="Peters L."/>
            <person name="Kyrpides N."/>
            <person name="Mavromatis K."/>
            <person name="Ivanova N."/>
            <person name="Mikhailova N."/>
            <person name="Held B."/>
            <person name="Detter J.C."/>
            <person name="Tapia R."/>
            <person name="Han C."/>
            <person name="Land M."/>
            <person name="Hauser L."/>
            <person name="Markowitz V."/>
            <person name="Cheng J.-F."/>
            <person name="Hugenholtz P."/>
            <person name="Woyke T."/>
            <person name="Wu D."/>
            <person name="Tindall B."/>
            <person name="Brambilla E."/>
            <person name="Klenk H.-P."/>
            <person name="Eisen J.A."/>
        </authorList>
    </citation>
    <scope>NUCLEOTIDE SEQUENCE [LARGE SCALE GENOMIC DNA]</scope>
    <source>
        <strain evidence="4">DSM 18603</strain>
    </source>
</reference>
<keyword evidence="2" id="KW-1133">Transmembrane helix</keyword>
<protein>
    <submittedName>
        <fullName evidence="4">Mammalian cell entry related domain protein</fullName>
    </submittedName>
</protein>
<dbReference type="Proteomes" id="UP000002774">
    <property type="component" value="Chromosome"/>
</dbReference>
<dbReference type="eggNOG" id="COG1463">
    <property type="taxonomic scope" value="Bacteria"/>
</dbReference>
<proteinExistence type="predicted"/>
<dbReference type="PANTHER" id="PTHR33371">
    <property type="entry name" value="INTERMEMBRANE PHOSPHOLIPID TRANSPORT SYSTEM BINDING PROTEIN MLAD-RELATED"/>
    <property type="match status" value="1"/>
</dbReference>
<dbReference type="HOGENOM" id="CLU_054524_1_0_10"/>
<organism evidence="4 5">
    <name type="scientific">Mucilaginibacter paludis DSM 18603</name>
    <dbReference type="NCBI Taxonomy" id="714943"/>
    <lineage>
        <taxon>Bacteria</taxon>
        <taxon>Pseudomonadati</taxon>
        <taxon>Bacteroidota</taxon>
        <taxon>Sphingobacteriia</taxon>
        <taxon>Sphingobacteriales</taxon>
        <taxon>Sphingobacteriaceae</taxon>
        <taxon>Mucilaginibacter</taxon>
    </lineage>
</organism>
<feature type="domain" description="T-SNARE coiled-coil homology" evidence="3">
    <location>
        <begin position="163"/>
        <end position="225"/>
    </location>
</feature>
<dbReference type="RefSeq" id="WP_008510398.1">
    <property type="nucleotide sequence ID" value="NZ_CM001403.1"/>
</dbReference>